<dbReference type="InterPro" id="IPR035680">
    <property type="entry name" value="Clx_II_MBL"/>
</dbReference>
<keyword evidence="6" id="KW-0472">Membrane</keyword>
<proteinExistence type="inferred from homology"/>
<dbReference type="Gene3D" id="3.60.15.10">
    <property type="entry name" value="Ribonuclease Z/Hydroxyacylglutathione hydrolase-like"/>
    <property type="match status" value="1"/>
</dbReference>
<evidence type="ECO:0000256" key="3">
    <source>
        <dbReference type="ARBA" id="ARBA00022723"/>
    </source>
</evidence>
<feature type="transmembrane region" description="Helical" evidence="6">
    <location>
        <begin position="75"/>
        <end position="99"/>
    </location>
</feature>
<dbReference type="InterPro" id="IPR036866">
    <property type="entry name" value="RibonucZ/Hydroxyglut_hydro"/>
</dbReference>
<keyword evidence="6" id="KW-0812">Transmembrane</keyword>
<keyword evidence="6" id="KW-1133">Transmembrane helix</keyword>
<dbReference type="CDD" id="cd07723">
    <property type="entry name" value="hydroxyacylglutathione_hydrolase_MBL-fold"/>
    <property type="match status" value="1"/>
</dbReference>
<evidence type="ECO:0000256" key="1">
    <source>
        <dbReference type="ARBA" id="ARBA00001947"/>
    </source>
</evidence>
<evidence type="ECO:0000256" key="2">
    <source>
        <dbReference type="ARBA" id="ARBA00006759"/>
    </source>
</evidence>
<dbReference type="HAMAP" id="MF_01374">
    <property type="entry name" value="Glyoxalase_2"/>
    <property type="match status" value="1"/>
</dbReference>
<dbReference type="Pfam" id="PF00753">
    <property type="entry name" value="Lactamase_B"/>
    <property type="match status" value="1"/>
</dbReference>
<dbReference type="GO" id="GO:0019243">
    <property type="term" value="P:methylglyoxal catabolic process to D-lactate via S-lactoyl-glutathione"/>
    <property type="evidence" value="ECO:0007669"/>
    <property type="project" value="InterPro"/>
</dbReference>
<dbReference type="AlphaFoldDB" id="A0A8C5MZL8"/>
<keyword evidence="4" id="KW-0378">Hydrolase</keyword>
<dbReference type="Ensembl" id="ENSLLET00000022252.1">
    <property type="protein sequence ID" value="ENSLLEP00000021425.1"/>
    <property type="gene ID" value="ENSLLEG00000013511.1"/>
</dbReference>
<organism evidence="8 9">
    <name type="scientific">Leptobrachium leishanense</name>
    <name type="common">Leishan spiny toad</name>
    <dbReference type="NCBI Taxonomy" id="445787"/>
    <lineage>
        <taxon>Eukaryota</taxon>
        <taxon>Metazoa</taxon>
        <taxon>Chordata</taxon>
        <taxon>Craniata</taxon>
        <taxon>Vertebrata</taxon>
        <taxon>Euteleostomi</taxon>
        <taxon>Amphibia</taxon>
        <taxon>Batrachia</taxon>
        <taxon>Anura</taxon>
        <taxon>Pelobatoidea</taxon>
        <taxon>Megophryidae</taxon>
        <taxon>Leptobrachium</taxon>
    </lineage>
</organism>
<dbReference type="GeneTree" id="ENSGT00940000154101"/>
<sequence>MFAVNAVFSEDILSCRTPCWPRGVALVAVAISGRGDRDIEVGGVRVWAGFLLCVGGAMVDVLQALCCCCCCSSGLLLLFGAPAVVWGPWCCAGLLFLLLRAAPGSGRLMARTEKPFFRIAYSLYTRTRLGYLFYKRQLKKARERYPHGHSYTQAIVFSGVKVVPVPVLSDNYSYLIIDTASNLAVAVDPSDPIAVQTYLEREGATLEAILCTHKHWDHSGGNKALKRQYKSCRVYGSSTDDIPELTHPLKDREQVTVGRLQFQAFFTPGHTVGHMIYLLDGKSGDGPDCLFSGDLLFLAGCGRMFEGSPKTMLESLDTVASLSDSALLWPGHEYAADNLTFAAVVEPDNTVRDRKFQWVLQHRLEKKCTCPSTLGEEKEYNPFLRTHCPDLHLALDLQPGPNEEWGHFRARILEEDQLYFRYRWRQSP</sequence>
<keyword evidence="5" id="KW-0862">Zinc</keyword>
<feature type="domain" description="Metallo-beta-lactamase" evidence="7">
    <location>
        <begin position="170"/>
        <end position="332"/>
    </location>
</feature>
<dbReference type="NCBIfam" id="TIGR03413">
    <property type="entry name" value="GSH_gloB"/>
    <property type="match status" value="1"/>
</dbReference>
<reference evidence="8" key="1">
    <citation type="submission" date="2025-08" db="UniProtKB">
        <authorList>
            <consortium name="Ensembl"/>
        </authorList>
    </citation>
    <scope>IDENTIFICATION</scope>
</reference>
<evidence type="ECO:0000313" key="8">
    <source>
        <dbReference type="Ensembl" id="ENSLLEP00000021425.1"/>
    </source>
</evidence>
<dbReference type="GO" id="GO:0005739">
    <property type="term" value="C:mitochondrion"/>
    <property type="evidence" value="ECO:0007669"/>
    <property type="project" value="TreeGrafter"/>
</dbReference>
<keyword evidence="3" id="KW-0479">Metal-binding</keyword>
<dbReference type="GO" id="GO:0046872">
    <property type="term" value="F:metal ion binding"/>
    <property type="evidence" value="ECO:0007669"/>
    <property type="project" value="UniProtKB-KW"/>
</dbReference>
<dbReference type="InterPro" id="IPR032282">
    <property type="entry name" value="HAGH_C"/>
</dbReference>
<evidence type="ECO:0000259" key="7">
    <source>
        <dbReference type="SMART" id="SM00849"/>
    </source>
</evidence>
<dbReference type="Pfam" id="PF16123">
    <property type="entry name" value="HAGH_C"/>
    <property type="match status" value="1"/>
</dbReference>
<reference evidence="8" key="2">
    <citation type="submission" date="2025-09" db="UniProtKB">
        <authorList>
            <consortium name="Ensembl"/>
        </authorList>
    </citation>
    <scope>IDENTIFICATION</scope>
</reference>
<dbReference type="PANTHER" id="PTHR11935">
    <property type="entry name" value="BETA LACTAMASE DOMAIN"/>
    <property type="match status" value="1"/>
</dbReference>
<evidence type="ECO:0000313" key="9">
    <source>
        <dbReference type="Proteomes" id="UP000694569"/>
    </source>
</evidence>
<dbReference type="InterPro" id="IPR017782">
    <property type="entry name" value="Hydroxyacylglutathione_Hdrlase"/>
</dbReference>
<comment type="cofactor">
    <cofactor evidence="1">
        <name>Zn(2+)</name>
        <dbReference type="ChEBI" id="CHEBI:29105"/>
    </cofactor>
</comment>
<evidence type="ECO:0000256" key="5">
    <source>
        <dbReference type="ARBA" id="ARBA00022833"/>
    </source>
</evidence>
<dbReference type="InterPro" id="IPR001279">
    <property type="entry name" value="Metallo-B-lactamas"/>
</dbReference>
<dbReference type="SUPFAM" id="SSF56281">
    <property type="entry name" value="Metallo-hydrolase/oxidoreductase"/>
    <property type="match status" value="1"/>
</dbReference>
<name>A0A8C5MZL8_9ANUR</name>
<dbReference type="Proteomes" id="UP000694569">
    <property type="component" value="Unplaced"/>
</dbReference>
<dbReference type="PANTHER" id="PTHR11935:SF116">
    <property type="entry name" value="HYDROLASE PNKD-RELATED"/>
    <property type="match status" value="1"/>
</dbReference>
<comment type="similarity">
    <text evidence="2">Belongs to the metallo-beta-lactamase superfamily. Glyoxalase II family.</text>
</comment>
<keyword evidence="9" id="KW-1185">Reference proteome</keyword>
<evidence type="ECO:0000256" key="4">
    <source>
        <dbReference type="ARBA" id="ARBA00022801"/>
    </source>
</evidence>
<protein>
    <submittedName>
        <fullName evidence="8">Ciliosis associated TTC17 interacting protein</fullName>
    </submittedName>
</protein>
<dbReference type="GO" id="GO:0004416">
    <property type="term" value="F:hydroxyacylglutathione hydrolase activity"/>
    <property type="evidence" value="ECO:0007669"/>
    <property type="project" value="InterPro"/>
</dbReference>
<dbReference type="SMART" id="SM00849">
    <property type="entry name" value="Lactamase_B"/>
    <property type="match status" value="1"/>
</dbReference>
<accession>A0A8C5MZL8</accession>
<gene>
    <name evidence="8" type="primary">CATIP</name>
</gene>
<evidence type="ECO:0000256" key="6">
    <source>
        <dbReference type="SAM" id="Phobius"/>
    </source>
</evidence>